<keyword evidence="2" id="KW-1185">Reference proteome</keyword>
<name>A0A1H3E222_9PSED</name>
<dbReference type="Proteomes" id="UP000243778">
    <property type="component" value="Unassembled WGS sequence"/>
</dbReference>
<protein>
    <submittedName>
        <fullName evidence="1">Uncharacterized protein</fullName>
    </submittedName>
</protein>
<dbReference type="RefSeq" id="WP_175534392.1">
    <property type="nucleotide sequence ID" value="NZ_FNNU01000005.1"/>
</dbReference>
<evidence type="ECO:0000313" key="2">
    <source>
        <dbReference type="Proteomes" id="UP000243778"/>
    </source>
</evidence>
<dbReference type="AlphaFoldDB" id="A0A1H3E222"/>
<dbReference type="STRING" id="1007099.SAMN05216287_3649"/>
<sequence length="49" mass="5185">MNSQTVRFARNGAFGAICLYLLVALPLLVVSMAPHTANAASAATLERPR</sequence>
<accession>A0A1H3E222</accession>
<reference evidence="2" key="1">
    <citation type="submission" date="2016-10" db="EMBL/GenBank/DDBJ databases">
        <authorList>
            <person name="Varghese N."/>
            <person name="Submissions S."/>
        </authorList>
    </citation>
    <scope>NUCLEOTIDE SEQUENCE [LARGE SCALE GENOMIC DNA]</scope>
    <source>
        <strain evidence="2">NRRL B-59562</strain>
    </source>
</reference>
<gene>
    <name evidence="1" type="ORF">SAMN05216287_3649</name>
</gene>
<proteinExistence type="predicted"/>
<dbReference type="EMBL" id="FNNU01000005">
    <property type="protein sequence ID" value="SDX72328.1"/>
    <property type="molecule type" value="Genomic_DNA"/>
</dbReference>
<organism evidence="1 2">
    <name type="scientific">Pseudomonas kuykendallii</name>
    <dbReference type="NCBI Taxonomy" id="1007099"/>
    <lineage>
        <taxon>Bacteria</taxon>
        <taxon>Pseudomonadati</taxon>
        <taxon>Pseudomonadota</taxon>
        <taxon>Gammaproteobacteria</taxon>
        <taxon>Pseudomonadales</taxon>
        <taxon>Pseudomonadaceae</taxon>
        <taxon>Pseudomonas</taxon>
    </lineage>
</organism>
<evidence type="ECO:0000313" key="1">
    <source>
        <dbReference type="EMBL" id="SDX72328.1"/>
    </source>
</evidence>